<dbReference type="InterPro" id="IPR052539">
    <property type="entry name" value="MGD_biosynthesis_adapter"/>
</dbReference>
<sequence length="173" mass="18268">MPKVLGVAGFSGCGKTTLIEALLPGLAARGLTVSVIKHSHHVLEIDVPGKDSDRHRRAGASQVLLLGDARYALTAELAAPLDLTAQLALLSPCDLVLLEGQKWADVDKVEVWRPALGKPRLAASRVIALASDTASGFDAGDLPLLDLNDIPAITEFIAAWLARQRGHDKETAA</sequence>
<dbReference type="EMBL" id="JAAGAA010000004">
    <property type="protein sequence ID" value="NDV12251.1"/>
    <property type="molecule type" value="Genomic_DNA"/>
</dbReference>
<dbReference type="RefSeq" id="WP_163315488.1">
    <property type="nucleotide sequence ID" value="NZ_JAAGAA010000004.1"/>
</dbReference>
<evidence type="ECO:0000313" key="3">
    <source>
        <dbReference type="Proteomes" id="UP000482578"/>
    </source>
</evidence>
<dbReference type="InterPro" id="IPR027417">
    <property type="entry name" value="P-loop_NTPase"/>
</dbReference>
<keyword evidence="3" id="KW-1185">Reference proteome</keyword>
<dbReference type="PANTHER" id="PTHR40072">
    <property type="entry name" value="MOLYBDOPTERIN-GUANINE DINUCLEOTIDE BIOSYNTHESIS ADAPTER PROTEIN-RELATED"/>
    <property type="match status" value="1"/>
</dbReference>
<evidence type="ECO:0000313" key="2">
    <source>
        <dbReference type="EMBL" id="NDV12251.1"/>
    </source>
</evidence>
<name>A0A6B2KQC1_9NEIS</name>
<proteinExistence type="predicted"/>
<dbReference type="InterPro" id="IPR004435">
    <property type="entry name" value="MobB_dom"/>
</dbReference>
<dbReference type="Proteomes" id="UP000482578">
    <property type="component" value="Unassembled WGS sequence"/>
</dbReference>
<dbReference type="GO" id="GO:0005525">
    <property type="term" value="F:GTP binding"/>
    <property type="evidence" value="ECO:0007669"/>
    <property type="project" value="InterPro"/>
</dbReference>
<protein>
    <submittedName>
        <fullName evidence="2">Molybdopterin-guanine dinucleotide biosynthesis protein B</fullName>
    </submittedName>
</protein>
<reference evidence="2 3" key="1">
    <citation type="submission" date="2020-02" db="EMBL/GenBank/DDBJ databases">
        <authorList>
            <person name="Yang Z."/>
        </authorList>
    </citation>
    <scope>NUCLEOTIDE SEQUENCE [LARGE SCALE GENOMIC DNA]</scope>
    <source>
        <strain evidence="2 3">HX-7-9</strain>
    </source>
</reference>
<feature type="domain" description="Molybdopterin-guanine dinucleotide biosynthesis protein B (MobB)" evidence="1">
    <location>
        <begin position="4"/>
        <end position="132"/>
    </location>
</feature>
<comment type="caution">
    <text evidence="2">The sequence shown here is derived from an EMBL/GenBank/DDBJ whole genome shotgun (WGS) entry which is preliminary data.</text>
</comment>
<dbReference type="AlphaFoldDB" id="A0A6B2KQC1"/>
<dbReference type="PANTHER" id="PTHR40072:SF1">
    <property type="entry name" value="MOLYBDOPTERIN-GUANINE DINUCLEOTIDE BIOSYNTHESIS ADAPTER PROTEIN"/>
    <property type="match status" value="1"/>
</dbReference>
<dbReference type="NCBIfam" id="TIGR00176">
    <property type="entry name" value="mobB"/>
    <property type="match status" value="1"/>
</dbReference>
<dbReference type="CDD" id="cd03116">
    <property type="entry name" value="MobB"/>
    <property type="match status" value="1"/>
</dbReference>
<dbReference type="Gene3D" id="3.40.50.300">
    <property type="entry name" value="P-loop containing nucleotide triphosphate hydrolases"/>
    <property type="match status" value="1"/>
</dbReference>
<accession>A0A6B2KQC1</accession>
<gene>
    <name evidence="2" type="primary">mobB</name>
    <name evidence="2" type="ORF">GZH52_05500</name>
</gene>
<evidence type="ECO:0000259" key="1">
    <source>
        <dbReference type="Pfam" id="PF03205"/>
    </source>
</evidence>
<dbReference type="Pfam" id="PF03205">
    <property type="entry name" value="MobB"/>
    <property type="match status" value="1"/>
</dbReference>
<dbReference type="GO" id="GO:0006777">
    <property type="term" value="P:Mo-molybdopterin cofactor biosynthetic process"/>
    <property type="evidence" value="ECO:0007669"/>
    <property type="project" value="InterPro"/>
</dbReference>
<organism evidence="2 3">
    <name type="scientific">Crenobacter caeni</name>
    <dbReference type="NCBI Taxonomy" id="2705474"/>
    <lineage>
        <taxon>Bacteria</taxon>
        <taxon>Pseudomonadati</taxon>
        <taxon>Pseudomonadota</taxon>
        <taxon>Betaproteobacteria</taxon>
        <taxon>Neisseriales</taxon>
        <taxon>Neisseriaceae</taxon>
        <taxon>Crenobacter</taxon>
    </lineage>
</organism>
<dbReference type="SUPFAM" id="SSF52540">
    <property type="entry name" value="P-loop containing nucleoside triphosphate hydrolases"/>
    <property type="match status" value="1"/>
</dbReference>